<reference evidence="3" key="1">
    <citation type="journal article" date="2019" name="Int. J. Syst. Evol. Microbiol.">
        <title>The Global Catalogue of Microorganisms (GCM) 10K type strain sequencing project: providing services to taxonomists for standard genome sequencing and annotation.</title>
        <authorList>
            <consortium name="The Broad Institute Genomics Platform"/>
            <consortium name="The Broad Institute Genome Sequencing Center for Infectious Disease"/>
            <person name="Wu L."/>
            <person name="Ma J."/>
        </authorList>
    </citation>
    <scope>NUCLEOTIDE SEQUENCE [LARGE SCALE GENOMIC DNA]</scope>
    <source>
        <strain evidence="3">CGMCC 1.15287</strain>
    </source>
</reference>
<dbReference type="Proteomes" id="UP000642938">
    <property type="component" value="Unassembled WGS sequence"/>
</dbReference>
<keyword evidence="1" id="KW-1133">Transmembrane helix</keyword>
<organism evidence="2 3">
    <name type="scientific">Pedobacter zeae</name>
    <dbReference type="NCBI Taxonomy" id="1737356"/>
    <lineage>
        <taxon>Bacteria</taxon>
        <taxon>Pseudomonadati</taxon>
        <taxon>Bacteroidota</taxon>
        <taxon>Sphingobacteriia</taxon>
        <taxon>Sphingobacteriales</taxon>
        <taxon>Sphingobacteriaceae</taxon>
        <taxon>Pedobacter</taxon>
    </lineage>
</organism>
<keyword evidence="1" id="KW-0812">Transmembrane</keyword>
<keyword evidence="3" id="KW-1185">Reference proteome</keyword>
<evidence type="ECO:0000256" key="1">
    <source>
        <dbReference type="SAM" id="Phobius"/>
    </source>
</evidence>
<name>A0ABQ1XZ47_9SPHI</name>
<feature type="transmembrane region" description="Helical" evidence="1">
    <location>
        <begin position="33"/>
        <end position="51"/>
    </location>
</feature>
<sequence length="64" mass="7116">MGCANLSTAKILSDNKKHKAPYKIILKLKIFTFPYRLTAIIAITVIIMAYIKTGNCRGPRCGCK</sequence>
<accession>A0ABQ1XZ47</accession>
<evidence type="ECO:0008006" key="4">
    <source>
        <dbReference type="Google" id="ProtNLM"/>
    </source>
</evidence>
<comment type="caution">
    <text evidence="2">The sequence shown here is derived from an EMBL/GenBank/DDBJ whole genome shotgun (WGS) entry which is preliminary data.</text>
</comment>
<protein>
    <recommendedName>
        <fullName evidence="4">FeoB-associated Cys-rich membrane protein</fullName>
    </recommendedName>
</protein>
<keyword evidence="1" id="KW-0472">Membrane</keyword>
<proteinExistence type="predicted"/>
<gene>
    <name evidence="2" type="ORF">GCM10007422_24130</name>
</gene>
<evidence type="ECO:0000313" key="3">
    <source>
        <dbReference type="Proteomes" id="UP000642938"/>
    </source>
</evidence>
<evidence type="ECO:0000313" key="2">
    <source>
        <dbReference type="EMBL" id="GGH07120.1"/>
    </source>
</evidence>
<dbReference type="EMBL" id="BMHZ01000002">
    <property type="protein sequence ID" value="GGH07120.1"/>
    <property type="molecule type" value="Genomic_DNA"/>
</dbReference>